<reference evidence="5" key="1">
    <citation type="submission" date="2022-06" db="EMBL/GenBank/DDBJ databases">
        <title>Sequencing the genomes of 1000 actinobacteria strains.</title>
        <authorList>
            <person name="Klenk H.-P."/>
        </authorList>
    </citation>
    <scope>NUCLEOTIDE SEQUENCE</scope>
    <source>
        <strain evidence="5">DSM 46694</strain>
    </source>
</reference>
<evidence type="ECO:0000256" key="4">
    <source>
        <dbReference type="RuleBase" id="RU000363"/>
    </source>
</evidence>
<name>A0A9X2JZN5_9ACTN</name>
<proteinExistence type="inferred from homology"/>
<keyword evidence="6" id="KW-1185">Reference proteome</keyword>
<comment type="caution">
    <text evidence="5">The sequence shown here is derived from an EMBL/GenBank/DDBJ whole genome shotgun (WGS) entry which is preliminary data.</text>
</comment>
<sequence length="255" mass="26201">MNEHSAHQKVALITGANKGIGRAAADQLAALGMTVLIGARDPQRGEEAAEAVRAAGGDAHALTLDVTDQATIERAASWIEERFGHLDVLINNAAITGSGQVSPQDAVDQIPSTVDVDMVRAVFETNVFGVIALTNAVLPLLRRSPAPRIVNVSSGGGSLAICADPDSPLTDLPASAAYSPSKTALNALTVQYANELRKDGILVNAAAPGYVATDINNHSGFLTPAQGATVLVHLATLDANGPTAGFFSAEGPVPW</sequence>
<dbReference type="RefSeq" id="WP_253740459.1">
    <property type="nucleotide sequence ID" value="NZ_BAABKA010000033.1"/>
</dbReference>
<evidence type="ECO:0000256" key="1">
    <source>
        <dbReference type="ARBA" id="ARBA00006484"/>
    </source>
</evidence>
<dbReference type="InterPro" id="IPR002347">
    <property type="entry name" value="SDR_fam"/>
</dbReference>
<dbReference type="PRINTS" id="PR00081">
    <property type="entry name" value="GDHRDH"/>
</dbReference>
<evidence type="ECO:0000313" key="6">
    <source>
        <dbReference type="Proteomes" id="UP001139648"/>
    </source>
</evidence>
<evidence type="ECO:0000256" key="2">
    <source>
        <dbReference type="ARBA" id="ARBA00022857"/>
    </source>
</evidence>
<accession>A0A9X2JZN5</accession>
<evidence type="ECO:0000256" key="3">
    <source>
        <dbReference type="ARBA" id="ARBA00023002"/>
    </source>
</evidence>
<dbReference type="EMBL" id="JAMZEB010000002">
    <property type="protein sequence ID" value="MCP2353950.1"/>
    <property type="molecule type" value="Genomic_DNA"/>
</dbReference>
<dbReference type="InterPro" id="IPR036291">
    <property type="entry name" value="NAD(P)-bd_dom_sf"/>
</dbReference>
<protein>
    <submittedName>
        <fullName evidence="5">NAD(P)-dependent dehydrogenase (Short-subunit alcohol dehydrogenase family)</fullName>
    </submittedName>
</protein>
<dbReference type="PRINTS" id="PR00080">
    <property type="entry name" value="SDRFAMILY"/>
</dbReference>
<dbReference type="GO" id="GO:0016491">
    <property type="term" value="F:oxidoreductase activity"/>
    <property type="evidence" value="ECO:0007669"/>
    <property type="project" value="UniProtKB-KW"/>
</dbReference>
<organism evidence="5 6">
    <name type="scientific">Nonomuraea thailandensis</name>
    <dbReference type="NCBI Taxonomy" id="1188745"/>
    <lineage>
        <taxon>Bacteria</taxon>
        <taxon>Bacillati</taxon>
        <taxon>Actinomycetota</taxon>
        <taxon>Actinomycetes</taxon>
        <taxon>Streptosporangiales</taxon>
        <taxon>Streptosporangiaceae</taxon>
        <taxon>Nonomuraea</taxon>
    </lineage>
</organism>
<dbReference type="Pfam" id="PF00106">
    <property type="entry name" value="adh_short"/>
    <property type="match status" value="1"/>
</dbReference>
<keyword evidence="2" id="KW-0521">NADP</keyword>
<gene>
    <name evidence="5" type="ORF">HD597_000970</name>
</gene>
<comment type="similarity">
    <text evidence="1 4">Belongs to the short-chain dehydrogenases/reductases (SDR) family.</text>
</comment>
<dbReference type="AlphaFoldDB" id="A0A9X2JZN5"/>
<dbReference type="Proteomes" id="UP001139648">
    <property type="component" value="Unassembled WGS sequence"/>
</dbReference>
<dbReference type="PANTHER" id="PTHR43490">
    <property type="entry name" value="(+)-NEOMENTHOL DEHYDROGENASE"/>
    <property type="match status" value="1"/>
</dbReference>
<evidence type="ECO:0000313" key="5">
    <source>
        <dbReference type="EMBL" id="MCP2353950.1"/>
    </source>
</evidence>
<dbReference type="SUPFAM" id="SSF51735">
    <property type="entry name" value="NAD(P)-binding Rossmann-fold domains"/>
    <property type="match status" value="1"/>
</dbReference>
<dbReference type="Gene3D" id="3.40.50.720">
    <property type="entry name" value="NAD(P)-binding Rossmann-like Domain"/>
    <property type="match status" value="1"/>
</dbReference>
<keyword evidence="3" id="KW-0560">Oxidoreductase</keyword>
<dbReference type="PANTHER" id="PTHR43490:SF99">
    <property type="entry name" value="SHORT-CHAIN DEHYDROGENASE_REDUCTASE"/>
    <property type="match status" value="1"/>
</dbReference>